<evidence type="ECO:0000313" key="3">
    <source>
        <dbReference type="EMBL" id="MBC8602026.1"/>
    </source>
</evidence>
<dbReference type="PROSITE" id="PS51257">
    <property type="entry name" value="PROKAR_LIPOPROTEIN"/>
    <property type="match status" value="1"/>
</dbReference>
<name>A0A3D8HE44_9BACT</name>
<comment type="caution">
    <text evidence="4">The sequence shown here is derived from an EMBL/GenBank/DDBJ whole genome shotgun (WGS) entry which is preliminary data.</text>
</comment>
<keyword evidence="6" id="KW-1185">Reference proteome</keyword>
<proteinExistence type="predicted"/>
<dbReference type="RefSeq" id="WP_115499533.1">
    <property type="nucleotide sequence ID" value="NZ_JACRTI010000020.1"/>
</dbReference>
<evidence type="ECO:0000313" key="5">
    <source>
        <dbReference type="Proteomes" id="UP000256321"/>
    </source>
</evidence>
<reference evidence="4 5" key="1">
    <citation type="submission" date="2018-07" db="EMBL/GenBank/DDBJ databases">
        <title>Parabacteroides acidifaciens nov. sp., isolated from human feces.</title>
        <authorList>
            <person name="Wang Y.J."/>
        </authorList>
    </citation>
    <scope>NUCLEOTIDE SEQUENCE [LARGE SCALE GENOMIC DNA]</scope>
    <source>
        <strain evidence="4 5">426-9</strain>
    </source>
</reference>
<feature type="chain" id="PRO_5017542966" description="NigD-like OB domain-containing protein" evidence="1">
    <location>
        <begin position="22"/>
        <end position="260"/>
    </location>
</feature>
<organism evidence="4 5">
    <name type="scientific">Parabacteroides acidifaciens</name>
    <dbReference type="NCBI Taxonomy" id="2290935"/>
    <lineage>
        <taxon>Bacteria</taxon>
        <taxon>Pseudomonadati</taxon>
        <taxon>Bacteroidota</taxon>
        <taxon>Bacteroidia</taxon>
        <taxon>Bacteroidales</taxon>
        <taxon>Tannerellaceae</taxon>
        <taxon>Parabacteroides</taxon>
    </lineage>
</organism>
<accession>A0A3D8HE44</accession>
<keyword evidence="1" id="KW-0732">Signal</keyword>
<gene>
    <name evidence="4" type="ORF">DWU89_10135</name>
    <name evidence="3" type="ORF">H8784_09885</name>
</gene>
<dbReference type="EMBL" id="JACRTI010000020">
    <property type="protein sequence ID" value="MBC8602026.1"/>
    <property type="molecule type" value="Genomic_DNA"/>
</dbReference>
<sequence>MKKLKVLGLAAIAAGMVTLTSCLDSGGNKQTLQSYAIVDYSSTMRKLIYPLGYYPLYIPAVANDVNYNPGDCVIANYTVDFDSPDNANASTNGFYVASGAASSALPKYNFSFSESDSTALEGEVLLSGAESVLMMSANYQRIIAEPIFESILTDQKNDYRLMFDYDQEPATVNSTERVYTLYLRCQKLTDGKAPTLSNAKDAAIFDAGQFYSTLKSRESAAGKKVASYQVKYAKSFNSDSTKVMTWGVSNISQFSIAESE</sequence>
<evidence type="ECO:0000313" key="6">
    <source>
        <dbReference type="Proteomes" id="UP000629596"/>
    </source>
</evidence>
<dbReference type="Proteomes" id="UP000256321">
    <property type="component" value="Unassembled WGS sequence"/>
</dbReference>
<dbReference type="InterPro" id="IPR053994">
    <property type="entry name" value="NigD-like_OB"/>
</dbReference>
<protein>
    <recommendedName>
        <fullName evidence="2">NigD-like OB domain-containing protein</fullName>
    </recommendedName>
</protein>
<reference evidence="3 6" key="2">
    <citation type="submission" date="2020-08" db="EMBL/GenBank/DDBJ databases">
        <title>Genome public.</title>
        <authorList>
            <person name="Liu C."/>
            <person name="Sun Q."/>
        </authorList>
    </citation>
    <scope>NUCLEOTIDE SEQUENCE [LARGE SCALE GENOMIC DNA]</scope>
    <source>
        <strain evidence="3 6">426_9</strain>
    </source>
</reference>
<evidence type="ECO:0000256" key="1">
    <source>
        <dbReference type="SAM" id="SignalP"/>
    </source>
</evidence>
<evidence type="ECO:0000259" key="2">
    <source>
        <dbReference type="Pfam" id="PF22221"/>
    </source>
</evidence>
<feature type="domain" description="NigD-like OB" evidence="2">
    <location>
        <begin position="26"/>
        <end position="101"/>
    </location>
</feature>
<dbReference type="AlphaFoldDB" id="A0A3D8HE44"/>
<dbReference type="EMBL" id="QREV01000020">
    <property type="protein sequence ID" value="RDU49244.1"/>
    <property type="molecule type" value="Genomic_DNA"/>
</dbReference>
<feature type="signal peptide" evidence="1">
    <location>
        <begin position="1"/>
        <end position="21"/>
    </location>
</feature>
<evidence type="ECO:0000313" key="4">
    <source>
        <dbReference type="EMBL" id="RDU49244.1"/>
    </source>
</evidence>
<dbReference type="Pfam" id="PF22221">
    <property type="entry name" value="NigD_N-like"/>
    <property type="match status" value="1"/>
</dbReference>
<dbReference type="Proteomes" id="UP000629596">
    <property type="component" value="Unassembled WGS sequence"/>
</dbReference>